<dbReference type="NCBIfam" id="TIGR01552">
    <property type="entry name" value="phd_fam"/>
    <property type="match status" value="1"/>
</dbReference>
<dbReference type="InterPro" id="IPR036165">
    <property type="entry name" value="YefM-like_sf"/>
</dbReference>
<dbReference type="PANTHER" id="PTHR33713">
    <property type="entry name" value="ANTITOXIN YAFN-RELATED"/>
    <property type="match status" value="1"/>
</dbReference>
<gene>
    <name evidence="3" type="ORF">SAMN04487766_105102</name>
    <name evidence="4" type="ORF">SAMN05216355_103136</name>
</gene>
<comment type="similarity">
    <text evidence="1 2">Belongs to the phD/YefM antitoxin family.</text>
</comment>
<name>A0A1H0B972_9ACTO</name>
<reference evidence="4 6" key="2">
    <citation type="submission" date="2016-10" db="EMBL/GenBank/DDBJ databases">
        <authorList>
            <person name="de Groot N.N."/>
        </authorList>
    </citation>
    <scope>NUCLEOTIDE SEQUENCE [LARGE SCALE GENOMIC DNA]</scope>
    <source>
        <strain evidence="4">DSM 27982</strain>
        <strain evidence="3 6">KPR-7B</strain>
    </source>
</reference>
<dbReference type="EMBL" id="FNIM01000003">
    <property type="protein sequence ID" value="SDN41903.1"/>
    <property type="molecule type" value="Genomic_DNA"/>
</dbReference>
<dbReference type="STRING" id="332524.SAMN04487766_105102"/>
<dbReference type="InterPro" id="IPR051405">
    <property type="entry name" value="phD/YefM_antitoxin"/>
</dbReference>
<dbReference type="Proteomes" id="UP000198541">
    <property type="component" value="Unassembled WGS sequence"/>
</dbReference>
<evidence type="ECO:0000313" key="4">
    <source>
        <dbReference type="EMBL" id="SDN41903.1"/>
    </source>
</evidence>
<evidence type="ECO:0000313" key="6">
    <source>
        <dbReference type="Proteomes" id="UP000199671"/>
    </source>
</evidence>
<evidence type="ECO:0000313" key="3">
    <source>
        <dbReference type="EMBL" id="SDM67219.1"/>
    </source>
</evidence>
<dbReference type="Pfam" id="PF02604">
    <property type="entry name" value="PhdYeFM_antitox"/>
    <property type="match status" value="1"/>
</dbReference>
<evidence type="ECO:0000256" key="1">
    <source>
        <dbReference type="ARBA" id="ARBA00009981"/>
    </source>
</evidence>
<dbReference type="AlphaFoldDB" id="A0A1H0B972"/>
<sequence>MYISALLRQTVFVTELTVTDARARLAEVVDEARVRHEPVFLTRRGRRVAAVIDADDLDRLVEAAEDLADIEAARNARAEIEEHGTLPWDQVKADLGLT</sequence>
<protein>
    <recommendedName>
        <fullName evidence="2">Antitoxin</fullName>
    </recommendedName>
</protein>
<keyword evidence="5" id="KW-1185">Reference proteome</keyword>
<dbReference type="OrthoDB" id="4869854at2"/>
<dbReference type="EMBL" id="FNHU01000005">
    <property type="protein sequence ID" value="SDM67219.1"/>
    <property type="molecule type" value="Genomic_DNA"/>
</dbReference>
<accession>A0A1H0B972</accession>
<evidence type="ECO:0000313" key="5">
    <source>
        <dbReference type="Proteomes" id="UP000198541"/>
    </source>
</evidence>
<dbReference type="PANTHER" id="PTHR33713:SF10">
    <property type="entry name" value="ANTITOXIN YAFN"/>
    <property type="match status" value="1"/>
</dbReference>
<evidence type="ECO:0000256" key="2">
    <source>
        <dbReference type="RuleBase" id="RU362080"/>
    </source>
</evidence>
<comment type="function">
    <text evidence="2">Antitoxin component of a type II toxin-antitoxin (TA) system.</text>
</comment>
<reference evidence="5" key="1">
    <citation type="submission" date="2016-10" db="EMBL/GenBank/DDBJ databases">
        <authorList>
            <person name="Varghese N."/>
            <person name="Submissions S."/>
        </authorList>
    </citation>
    <scope>NUCLEOTIDE SEQUENCE [LARGE SCALE GENOMIC DNA]</scope>
    <source>
        <strain evidence="5">DSM 27982</strain>
    </source>
</reference>
<dbReference type="RefSeq" id="WP_092534297.1">
    <property type="nucleotide sequence ID" value="NZ_FNIM01000003.1"/>
</dbReference>
<proteinExistence type="inferred from homology"/>
<organism evidence="4 5">
    <name type="scientific">Actinomyces ruminicola</name>
    <dbReference type="NCBI Taxonomy" id="332524"/>
    <lineage>
        <taxon>Bacteria</taxon>
        <taxon>Bacillati</taxon>
        <taxon>Actinomycetota</taxon>
        <taxon>Actinomycetes</taxon>
        <taxon>Actinomycetales</taxon>
        <taxon>Actinomycetaceae</taxon>
        <taxon>Actinomyces</taxon>
    </lineage>
</organism>
<dbReference type="InterPro" id="IPR006442">
    <property type="entry name" value="Antitoxin_Phd/YefM"/>
</dbReference>
<dbReference type="Gene3D" id="3.40.1620.10">
    <property type="entry name" value="YefM-like domain"/>
    <property type="match status" value="1"/>
</dbReference>
<dbReference type="SUPFAM" id="SSF143120">
    <property type="entry name" value="YefM-like"/>
    <property type="match status" value="1"/>
</dbReference>
<dbReference type="Proteomes" id="UP000199671">
    <property type="component" value="Unassembled WGS sequence"/>
</dbReference>